<dbReference type="InterPro" id="IPR002575">
    <property type="entry name" value="Aminoglycoside_PTrfase"/>
</dbReference>
<keyword evidence="2" id="KW-0946">Virion</keyword>
<name>A0A916NQ96_9BACL</name>
<gene>
    <name evidence="2" type="primary">cotI_2</name>
    <name evidence="2" type="ORF">PAESOLCIP111_03348</name>
</gene>
<evidence type="ECO:0000313" key="2">
    <source>
        <dbReference type="EMBL" id="CAG7632113.1"/>
    </source>
</evidence>
<dbReference type="InterPro" id="IPR014255">
    <property type="entry name" value="Spore_coat_CotS"/>
</dbReference>
<organism evidence="2 3">
    <name type="scientific">Paenibacillus solanacearum</name>
    <dbReference type="NCBI Taxonomy" id="2048548"/>
    <lineage>
        <taxon>Bacteria</taxon>
        <taxon>Bacillati</taxon>
        <taxon>Bacillota</taxon>
        <taxon>Bacilli</taxon>
        <taxon>Bacillales</taxon>
        <taxon>Paenibacillaceae</taxon>
        <taxon>Paenibacillus</taxon>
    </lineage>
</organism>
<dbReference type="Proteomes" id="UP000693672">
    <property type="component" value="Unassembled WGS sequence"/>
</dbReference>
<dbReference type="GO" id="GO:0042601">
    <property type="term" value="C:endospore-forming forespore"/>
    <property type="evidence" value="ECO:0007669"/>
    <property type="project" value="TreeGrafter"/>
</dbReference>
<comment type="caution">
    <text evidence="2">The sequence shown here is derived from an EMBL/GenBank/DDBJ whole genome shotgun (WGS) entry which is preliminary data.</text>
</comment>
<reference evidence="2" key="1">
    <citation type="submission" date="2021-06" db="EMBL/GenBank/DDBJ databases">
        <authorList>
            <person name="Criscuolo A."/>
        </authorList>
    </citation>
    <scope>NUCLEOTIDE SEQUENCE</scope>
    <source>
        <strain evidence="2">CIP111600</strain>
    </source>
</reference>
<dbReference type="InterPro" id="IPR047175">
    <property type="entry name" value="CotS-like"/>
</dbReference>
<feature type="domain" description="Aminoglycoside phosphotransferase" evidence="1">
    <location>
        <begin position="29"/>
        <end position="249"/>
    </location>
</feature>
<dbReference type="Pfam" id="PF01636">
    <property type="entry name" value="APH"/>
    <property type="match status" value="1"/>
</dbReference>
<evidence type="ECO:0000313" key="3">
    <source>
        <dbReference type="Proteomes" id="UP000693672"/>
    </source>
</evidence>
<dbReference type="PANTHER" id="PTHR39179:SF1">
    <property type="entry name" value="SPORE COAT PROTEIN I"/>
    <property type="match status" value="1"/>
</dbReference>
<dbReference type="PANTHER" id="PTHR39179">
    <property type="entry name" value="SPORE COAT PROTEIN I"/>
    <property type="match status" value="1"/>
</dbReference>
<dbReference type="AlphaFoldDB" id="A0A916NQ96"/>
<evidence type="ECO:0000259" key="1">
    <source>
        <dbReference type="Pfam" id="PF01636"/>
    </source>
</evidence>
<keyword evidence="3" id="KW-1185">Reference proteome</keyword>
<dbReference type="EMBL" id="CAJVAS010000014">
    <property type="protein sequence ID" value="CAG7632113.1"/>
    <property type="molecule type" value="Genomic_DNA"/>
</dbReference>
<proteinExistence type="predicted"/>
<keyword evidence="2" id="KW-0167">Capsid protein</keyword>
<protein>
    <submittedName>
        <fullName evidence="2">Spore coat protein I</fullName>
    </submittedName>
</protein>
<dbReference type="NCBIfam" id="TIGR02906">
    <property type="entry name" value="spore_CotS"/>
    <property type="match status" value="1"/>
</dbReference>
<dbReference type="RefSeq" id="WP_218093108.1">
    <property type="nucleotide sequence ID" value="NZ_CAJVAS010000014.1"/>
</dbReference>
<sequence length="339" mass="38594">MMRQDKADELELGARLMAEHYPHLTVTDLEVIQGGGIKTVWKIDASRGLYCLKRLGKPLPYVEAVTAAQLHLRRNGACVADIVRTKEDGLYSIHGGYAFVLYSWIDGSDLYMDEIPDLYTGLRGLARFHQASSGFDPPDGSRMVDRMGEWPRHYRKLRSELALWRGEAKRETSAFHQSYLETAGGMITMADQAILALERSCYSEWVRAAGPYGPLCHQDYGKGNALLTERGVYVLDLDNVAYDLPVRDTRKVIAKRMERLGRWDSKELERCVACYESVYPLTPAQRQVLLIDLLFPHSYYGYAKRCFKKEQSCEGERLRTIVGMETAKQLLLQPLLTSR</sequence>
<accession>A0A916NQ96</accession>